<gene>
    <name evidence="1" type="ORF">FA15DRAFT_658952</name>
</gene>
<keyword evidence="2" id="KW-1185">Reference proteome</keyword>
<accession>A0A5C3KXC5</accession>
<sequence>MAEVLPVAVGVQLLILSHLRPVRSQRMEPGVIVGIPVEQFSSECRVGAQSHILAVPTLGHNTALRPVWRERWPCCSAFPLLRYGRIASDSEAHREMDKSGGCLLHAFRVLYTSIDQSDKDSHFDIKIISKEVVIKTDDEYQGTRMYGRTRREPGALCIDRNTQRPRGLFTQPGTKYGWDETGGPQMVKLLVVQEALANPEARQPVHKPNSDSEPTNWARNEIAETISAAQRAQVPTAESIKREKKQMTWMQDKISAVYLKIVAVPNSCFVQVL</sequence>
<organism evidence="1 2">
    <name type="scientific">Coprinopsis marcescibilis</name>
    <name type="common">Agaric fungus</name>
    <name type="synonym">Psathyrella marcescibilis</name>
    <dbReference type="NCBI Taxonomy" id="230819"/>
    <lineage>
        <taxon>Eukaryota</taxon>
        <taxon>Fungi</taxon>
        <taxon>Dikarya</taxon>
        <taxon>Basidiomycota</taxon>
        <taxon>Agaricomycotina</taxon>
        <taxon>Agaricomycetes</taxon>
        <taxon>Agaricomycetidae</taxon>
        <taxon>Agaricales</taxon>
        <taxon>Agaricineae</taxon>
        <taxon>Psathyrellaceae</taxon>
        <taxon>Coprinopsis</taxon>
    </lineage>
</organism>
<name>A0A5C3KXC5_COPMA</name>
<evidence type="ECO:0000313" key="1">
    <source>
        <dbReference type="EMBL" id="TFK20588.1"/>
    </source>
</evidence>
<dbReference type="Proteomes" id="UP000307440">
    <property type="component" value="Unassembled WGS sequence"/>
</dbReference>
<protein>
    <submittedName>
        <fullName evidence="1">Uncharacterized protein</fullName>
    </submittedName>
</protein>
<proteinExistence type="predicted"/>
<dbReference type="EMBL" id="ML210294">
    <property type="protein sequence ID" value="TFK20588.1"/>
    <property type="molecule type" value="Genomic_DNA"/>
</dbReference>
<reference evidence="1 2" key="1">
    <citation type="journal article" date="2019" name="Nat. Ecol. Evol.">
        <title>Megaphylogeny resolves global patterns of mushroom evolution.</title>
        <authorList>
            <person name="Varga T."/>
            <person name="Krizsan K."/>
            <person name="Foldi C."/>
            <person name="Dima B."/>
            <person name="Sanchez-Garcia M."/>
            <person name="Sanchez-Ramirez S."/>
            <person name="Szollosi G.J."/>
            <person name="Szarkandi J.G."/>
            <person name="Papp V."/>
            <person name="Albert L."/>
            <person name="Andreopoulos W."/>
            <person name="Angelini C."/>
            <person name="Antonin V."/>
            <person name="Barry K.W."/>
            <person name="Bougher N.L."/>
            <person name="Buchanan P."/>
            <person name="Buyck B."/>
            <person name="Bense V."/>
            <person name="Catcheside P."/>
            <person name="Chovatia M."/>
            <person name="Cooper J."/>
            <person name="Damon W."/>
            <person name="Desjardin D."/>
            <person name="Finy P."/>
            <person name="Geml J."/>
            <person name="Haridas S."/>
            <person name="Hughes K."/>
            <person name="Justo A."/>
            <person name="Karasinski D."/>
            <person name="Kautmanova I."/>
            <person name="Kiss B."/>
            <person name="Kocsube S."/>
            <person name="Kotiranta H."/>
            <person name="LaButti K.M."/>
            <person name="Lechner B.E."/>
            <person name="Liimatainen K."/>
            <person name="Lipzen A."/>
            <person name="Lukacs Z."/>
            <person name="Mihaltcheva S."/>
            <person name="Morgado L.N."/>
            <person name="Niskanen T."/>
            <person name="Noordeloos M.E."/>
            <person name="Ohm R.A."/>
            <person name="Ortiz-Santana B."/>
            <person name="Ovrebo C."/>
            <person name="Racz N."/>
            <person name="Riley R."/>
            <person name="Savchenko A."/>
            <person name="Shiryaev A."/>
            <person name="Soop K."/>
            <person name="Spirin V."/>
            <person name="Szebenyi C."/>
            <person name="Tomsovsky M."/>
            <person name="Tulloss R.E."/>
            <person name="Uehling J."/>
            <person name="Grigoriev I.V."/>
            <person name="Vagvolgyi C."/>
            <person name="Papp T."/>
            <person name="Martin F.M."/>
            <person name="Miettinen O."/>
            <person name="Hibbett D.S."/>
            <person name="Nagy L.G."/>
        </authorList>
    </citation>
    <scope>NUCLEOTIDE SEQUENCE [LARGE SCALE GENOMIC DNA]</scope>
    <source>
        <strain evidence="1 2">CBS 121175</strain>
    </source>
</reference>
<evidence type="ECO:0000313" key="2">
    <source>
        <dbReference type="Proteomes" id="UP000307440"/>
    </source>
</evidence>
<dbReference type="AlphaFoldDB" id="A0A5C3KXC5"/>